<dbReference type="AlphaFoldDB" id="A0A2W6AAI1"/>
<name>A0A2W6AAI1_9BACT</name>
<evidence type="ECO:0000313" key="11">
    <source>
        <dbReference type="Proteomes" id="UP000248724"/>
    </source>
</evidence>
<evidence type="ECO:0000256" key="1">
    <source>
        <dbReference type="ARBA" id="ARBA00007164"/>
    </source>
</evidence>
<dbReference type="GO" id="GO:0009002">
    <property type="term" value="F:serine-type D-Ala-D-Ala carboxypeptidase activity"/>
    <property type="evidence" value="ECO:0007669"/>
    <property type="project" value="InterPro"/>
</dbReference>
<dbReference type="GO" id="GO:0071555">
    <property type="term" value="P:cell wall organization"/>
    <property type="evidence" value="ECO:0007669"/>
    <property type="project" value="UniProtKB-KW"/>
</dbReference>
<keyword evidence="3" id="KW-0378">Hydrolase</keyword>
<dbReference type="Pfam" id="PF00768">
    <property type="entry name" value="Peptidase_S11"/>
    <property type="match status" value="1"/>
</dbReference>
<organism evidence="10 11">
    <name type="scientific">Candidatus Aeolococcus gillhamiae</name>
    <dbReference type="NCBI Taxonomy" id="3127015"/>
    <lineage>
        <taxon>Bacteria</taxon>
        <taxon>Bacillati</taxon>
        <taxon>Candidatus Dormiibacterota</taxon>
        <taxon>Candidatus Dormibacteria</taxon>
        <taxon>Candidatus Aeolococcales</taxon>
        <taxon>Candidatus Aeolococcaceae</taxon>
        <taxon>Candidatus Aeolococcus</taxon>
    </lineage>
</organism>
<dbReference type="GO" id="GO:0008360">
    <property type="term" value="P:regulation of cell shape"/>
    <property type="evidence" value="ECO:0007669"/>
    <property type="project" value="UniProtKB-KW"/>
</dbReference>
<dbReference type="InterPro" id="IPR012338">
    <property type="entry name" value="Beta-lactam/transpept-like"/>
</dbReference>
<keyword evidence="2" id="KW-0732">Signal</keyword>
<keyword evidence="4" id="KW-0133">Cell shape</keyword>
<evidence type="ECO:0000259" key="9">
    <source>
        <dbReference type="Pfam" id="PF00768"/>
    </source>
</evidence>
<evidence type="ECO:0000256" key="6">
    <source>
        <dbReference type="ARBA" id="ARBA00023316"/>
    </source>
</evidence>
<dbReference type="GO" id="GO:0009252">
    <property type="term" value="P:peptidoglycan biosynthetic process"/>
    <property type="evidence" value="ECO:0007669"/>
    <property type="project" value="UniProtKB-KW"/>
</dbReference>
<feature type="domain" description="Peptidase S11 D-alanyl-D-alanine carboxypeptidase A N-terminal" evidence="9">
    <location>
        <begin position="7"/>
        <end position="163"/>
    </location>
</feature>
<evidence type="ECO:0000256" key="5">
    <source>
        <dbReference type="ARBA" id="ARBA00022984"/>
    </source>
</evidence>
<reference evidence="10 11" key="1">
    <citation type="journal article" date="2017" name="Nature">
        <title>Atmospheric trace gases support primary production in Antarctic desert surface soil.</title>
        <authorList>
            <person name="Ji M."/>
            <person name="Greening C."/>
            <person name="Vanwonterghem I."/>
            <person name="Carere C.R."/>
            <person name="Bay S.K."/>
            <person name="Steen J.A."/>
            <person name="Montgomery K."/>
            <person name="Lines T."/>
            <person name="Beardall J."/>
            <person name="van Dorst J."/>
            <person name="Snape I."/>
            <person name="Stott M.B."/>
            <person name="Hugenholtz P."/>
            <person name="Ferrari B.C."/>
        </authorList>
    </citation>
    <scope>NUCLEOTIDE SEQUENCE [LARGE SCALE GENOMIC DNA]</scope>
    <source>
        <strain evidence="10">RRmetagenome_bin12</strain>
    </source>
</reference>
<protein>
    <recommendedName>
        <fullName evidence="9">Peptidase S11 D-alanyl-D-alanine carboxypeptidase A N-terminal domain-containing protein</fullName>
    </recommendedName>
</protein>
<dbReference type="InterPro" id="IPR018044">
    <property type="entry name" value="Peptidase_S11"/>
</dbReference>
<evidence type="ECO:0000256" key="7">
    <source>
        <dbReference type="PIRSR" id="PIRSR618044-2"/>
    </source>
</evidence>
<dbReference type="PANTHER" id="PTHR21581:SF33">
    <property type="entry name" value="D-ALANYL-D-ALANINE CARBOXYPEPTIDASE DACB"/>
    <property type="match status" value="1"/>
</dbReference>
<dbReference type="Gene3D" id="3.40.710.10">
    <property type="entry name" value="DD-peptidase/beta-lactamase superfamily"/>
    <property type="match status" value="1"/>
</dbReference>
<dbReference type="PRINTS" id="PR00725">
    <property type="entry name" value="DADACBPTASE1"/>
</dbReference>
<evidence type="ECO:0000313" key="10">
    <source>
        <dbReference type="EMBL" id="PZR82338.1"/>
    </source>
</evidence>
<dbReference type="PANTHER" id="PTHR21581">
    <property type="entry name" value="D-ALANYL-D-ALANINE CARBOXYPEPTIDASE"/>
    <property type="match status" value="1"/>
</dbReference>
<keyword evidence="6" id="KW-0961">Cell wall biogenesis/degradation</keyword>
<keyword evidence="5" id="KW-0573">Peptidoglycan synthesis</keyword>
<dbReference type="EMBL" id="QHBU01000075">
    <property type="protein sequence ID" value="PZR82338.1"/>
    <property type="molecule type" value="Genomic_DNA"/>
</dbReference>
<accession>A0A2W6AAI1</accession>
<proteinExistence type="inferred from homology"/>
<evidence type="ECO:0000256" key="8">
    <source>
        <dbReference type="RuleBase" id="RU004016"/>
    </source>
</evidence>
<comment type="caution">
    <text evidence="10">The sequence shown here is derived from an EMBL/GenBank/DDBJ whole genome shotgun (WGS) entry which is preliminary data.</text>
</comment>
<comment type="similarity">
    <text evidence="1 8">Belongs to the peptidase S11 family.</text>
</comment>
<gene>
    <name evidence="10" type="ORF">DLM65_04090</name>
</gene>
<evidence type="ECO:0000256" key="3">
    <source>
        <dbReference type="ARBA" id="ARBA00022801"/>
    </source>
</evidence>
<dbReference type="GO" id="GO:0006508">
    <property type="term" value="P:proteolysis"/>
    <property type="evidence" value="ECO:0007669"/>
    <property type="project" value="InterPro"/>
</dbReference>
<sequence>MRPAWGLSAGQTLTVRELLTGLLVVSGNDAANGIALGTVGMERFVGAMNAQVAALGLHDSHFTGPVGLDDPEQYSSAYDLAAISTAAVRTYPLFRDIVTMRSADLPAAPGHPEFFLQSINLLLGMYPPATGIKPGWTGDAGYCEVAMAVRDGHRLISVLLNAPYSYSQSRHLLDWGFVQEGLPSTLPTPTPSAAPSPHG</sequence>
<evidence type="ECO:0000256" key="2">
    <source>
        <dbReference type="ARBA" id="ARBA00022729"/>
    </source>
</evidence>
<dbReference type="InterPro" id="IPR001967">
    <property type="entry name" value="Peptidase_S11_N"/>
</dbReference>
<dbReference type="SUPFAM" id="SSF56601">
    <property type="entry name" value="beta-lactamase/transpeptidase-like"/>
    <property type="match status" value="1"/>
</dbReference>
<feature type="binding site" evidence="7">
    <location>
        <position position="133"/>
    </location>
    <ligand>
        <name>substrate</name>
    </ligand>
</feature>
<dbReference type="Proteomes" id="UP000248724">
    <property type="component" value="Unassembled WGS sequence"/>
</dbReference>
<evidence type="ECO:0000256" key="4">
    <source>
        <dbReference type="ARBA" id="ARBA00022960"/>
    </source>
</evidence>